<dbReference type="Pfam" id="PF00501">
    <property type="entry name" value="AMP-binding"/>
    <property type="match status" value="1"/>
</dbReference>
<keyword evidence="1" id="KW-0436">Ligase</keyword>
<accession>A0AAD9P8E9</accession>
<dbReference type="SUPFAM" id="SSF56801">
    <property type="entry name" value="Acetyl-CoA synthetase-like"/>
    <property type="match status" value="1"/>
</dbReference>
<comment type="caution">
    <text evidence="5">The sequence shown here is derived from an EMBL/GenBank/DDBJ whole genome shotgun (WGS) entry which is preliminary data.</text>
</comment>
<keyword evidence="2" id="KW-0443">Lipid metabolism</keyword>
<proteinExistence type="predicted"/>
<evidence type="ECO:0000256" key="1">
    <source>
        <dbReference type="ARBA" id="ARBA00022598"/>
    </source>
</evidence>
<dbReference type="GO" id="GO:0016020">
    <property type="term" value="C:membrane"/>
    <property type="evidence" value="ECO:0007669"/>
    <property type="project" value="TreeGrafter"/>
</dbReference>
<dbReference type="Proteomes" id="UP001209878">
    <property type="component" value="Unassembled WGS sequence"/>
</dbReference>
<evidence type="ECO:0000259" key="4">
    <source>
        <dbReference type="Pfam" id="PF00501"/>
    </source>
</evidence>
<feature type="domain" description="AMP-dependent synthetase/ligase" evidence="4">
    <location>
        <begin position="5"/>
        <end position="329"/>
    </location>
</feature>
<dbReference type="PROSITE" id="PS00455">
    <property type="entry name" value="AMP_BINDING"/>
    <property type="match status" value="1"/>
</dbReference>
<dbReference type="EMBL" id="JAODUO010000087">
    <property type="protein sequence ID" value="KAK2190126.1"/>
    <property type="molecule type" value="Genomic_DNA"/>
</dbReference>
<keyword evidence="2" id="KW-0276">Fatty acid metabolism</keyword>
<sequence>MSPAKMSVVVCAKLSQAKQFVRFRAEGGTQLQCIVVIESIEQADIDAAREENVDLISFEDMVVCWIVDYALQPPSPEDVCTVCYTSGTTGDPKGVVLTHESVLSNVAAVMKQTFSKNFGPEDVHISYLPLAHMFERICQVIMFHCGARVGFFRGDVKLLLDDIQELKPTYFPTVPRLLNRIYNKVMTRVKESRAKSMLFNFALNRKMALLKSGVISRDTLWDKLVFRRVQQSLGGRVKFIISGSAPLSSVVHEWLRCVFGCAVLEGYGQTEYSAGVSFNLPHEYRTGHVGPVLPCALLKVVSVPEMDYFAEQGRGEVCVKGPSRMKEYFLNPEKTRETIDEDGWLHTGDIGRINENGTLSIIDRKKHHFKLFAGEYITPERIEGVYSRSSFVLQVFLDGDSSQRFPVAIVVPDPEVVLTWVMHHGIAETGIAQLCKSEVLKKAILDDIRRLAVEAGLKGFEQVQDIHLHPEPFSVDNGLLTPTLKNKRIVLRRFFSEQMKNLYNNN</sequence>
<dbReference type="InterPro" id="IPR000873">
    <property type="entry name" value="AMP-dep_synth/lig_dom"/>
</dbReference>
<dbReference type="InterPro" id="IPR020845">
    <property type="entry name" value="AMP-binding_CS"/>
</dbReference>
<dbReference type="AlphaFoldDB" id="A0AAD9P8E9"/>
<keyword evidence="6" id="KW-1185">Reference proteome</keyword>
<dbReference type="EC" id="6.2.1.3" evidence="3"/>
<evidence type="ECO:0000256" key="3">
    <source>
        <dbReference type="ARBA" id="ARBA00026121"/>
    </source>
</evidence>
<evidence type="ECO:0000313" key="6">
    <source>
        <dbReference type="Proteomes" id="UP001209878"/>
    </source>
</evidence>
<organism evidence="5 6">
    <name type="scientific">Ridgeia piscesae</name>
    <name type="common">Tubeworm</name>
    <dbReference type="NCBI Taxonomy" id="27915"/>
    <lineage>
        <taxon>Eukaryota</taxon>
        <taxon>Metazoa</taxon>
        <taxon>Spiralia</taxon>
        <taxon>Lophotrochozoa</taxon>
        <taxon>Annelida</taxon>
        <taxon>Polychaeta</taxon>
        <taxon>Sedentaria</taxon>
        <taxon>Canalipalpata</taxon>
        <taxon>Sabellida</taxon>
        <taxon>Siboglinidae</taxon>
        <taxon>Ridgeia</taxon>
    </lineage>
</organism>
<protein>
    <recommendedName>
        <fullName evidence="3">long-chain-fatty-acid--CoA ligase</fullName>
        <ecNumber evidence="3">6.2.1.3</ecNumber>
    </recommendedName>
</protein>
<dbReference type="GO" id="GO:0005783">
    <property type="term" value="C:endoplasmic reticulum"/>
    <property type="evidence" value="ECO:0007669"/>
    <property type="project" value="TreeGrafter"/>
</dbReference>
<name>A0AAD9P8E9_RIDPI</name>
<dbReference type="InterPro" id="IPR042099">
    <property type="entry name" value="ANL_N_sf"/>
</dbReference>
<reference evidence="5" key="1">
    <citation type="journal article" date="2023" name="Mol. Biol. Evol.">
        <title>Third-Generation Sequencing Reveals the Adaptive Role of the Epigenome in Three Deep-Sea Polychaetes.</title>
        <authorList>
            <person name="Perez M."/>
            <person name="Aroh O."/>
            <person name="Sun Y."/>
            <person name="Lan Y."/>
            <person name="Juniper S.K."/>
            <person name="Young C.R."/>
            <person name="Angers B."/>
            <person name="Qian P.Y."/>
        </authorList>
    </citation>
    <scope>NUCLEOTIDE SEQUENCE</scope>
    <source>
        <strain evidence="5">R07B-5</strain>
    </source>
</reference>
<evidence type="ECO:0000313" key="5">
    <source>
        <dbReference type="EMBL" id="KAK2190126.1"/>
    </source>
</evidence>
<evidence type="ECO:0000256" key="2">
    <source>
        <dbReference type="ARBA" id="ARBA00022832"/>
    </source>
</evidence>
<dbReference type="Gene3D" id="3.40.50.12780">
    <property type="entry name" value="N-terminal domain of ligase-like"/>
    <property type="match status" value="1"/>
</dbReference>
<gene>
    <name evidence="5" type="ORF">NP493_86g02008</name>
</gene>
<dbReference type="PANTHER" id="PTHR43272">
    <property type="entry name" value="LONG-CHAIN-FATTY-ACID--COA LIGASE"/>
    <property type="match status" value="1"/>
</dbReference>
<dbReference type="GO" id="GO:0004467">
    <property type="term" value="F:long-chain fatty acid-CoA ligase activity"/>
    <property type="evidence" value="ECO:0007669"/>
    <property type="project" value="UniProtKB-EC"/>
</dbReference>
<dbReference type="PANTHER" id="PTHR43272:SF107">
    <property type="entry name" value="LONG-CHAIN-FATTY-ACID--COA LIGASE 5"/>
    <property type="match status" value="1"/>
</dbReference>